<reference evidence="1" key="1">
    <citation type="submission" date="2009-10" db="EMBL/GenBank/DDBJ databases">
        <title>Complete sequence of chromosome of Methanocaldococcus vulcanius M7.</title>
        <authorList>
            <consortium name="US DOE Joint Genome Institute"/>
            <person name="Lucas S."/>
            <person name="Copeland A."/>
            <person name="Lapidus A."/>
            <person name="Glavina del Rio T."/>
            <person name="Dalin E."/>
            <person name="Tice H."/>
            <person name="Bruce D."/>
            <person name="Goodwin L."/>
            <person name="Pitluck S."/>
            <person name="Lcollab F.I."/>
            <person name="Brettin T."/>
            <person name="Detter J.C."/>
            <person name="Han C."/>
            <person name="Tapia R."/>
            <person name="Kuske C.R."/>
            <person name="Schmutz J."/>
            <person name="Larimer F."/>
            <person name="Land M."/>
            <person name="Hauser L."/>
            <person name="Kyrpides N."/>
            <person name="Ovchinikova G."/>
            <person name="Sieprawska-Lupa M."/>
            <person name="Whitman W.B."/>
            <person name="Woyke T."/>
        </authorList>
    </citation>
    <scope>NUCLEOTIDE SEQUENCE [LARGE SCALE GENOMIC DNA]</scope>
    <source>
        <strain evidence="1">M7</strain>
    </source>
</reference>
<protein>
    <submittedName>
        <fullName evidence="1">Uncharacterized protein</fullName>
    </submittedName>
</protein>
<dbReference type="OrthoDB" id="378795at2157"/>
<sequence length="124" mass="14834">MPTKITVELPAGISKEEVLKEIEDLIKLKKYEVNEGFKLLNDYDKKRALKIAEFVENYLKKHYPKVRFKIGLEYDDFEKEITICVYYLSKLSSDDRLRIIEEVSDAIRKEFPKSERKNIYVVYF</sequence>
<accession>C9RH52</accession>
<organism evidence="1 2">
    <name type="scientific">Methanocaldococcus vulcanius (strain ATCC 700851 / DSM 12094 / M7)</name>
    <name type="common">Methanococcus vulcanius</name>
    <dbReference type="NCBI Taxonomy" id="579137"/>
    <lineage>
        <taxon>Archaea</taxon>
        <taxon>Methanobacteriati</taxon>
        <taxon>Methanobacteriota</taxon>
        <taxon>Methanomada group</taxon>
        <taxon>Methanococci</taxon>
        <taxon>Methanococcales</taxon>
        <taxon>Methanocaldococcaceae</taxon>
        <taxon>Methanocaldococcus</taxon>
    </lineage>
</organism>
<dbReference type="RefSeq" id="WP_015733124.1">
    <property type="nucleotide sequence ID" value="NC_013407.1"/>
</dbReference>
<name>C9RH52_METVM</name>
<dbReference type="eggNOG" id="arCOG09630">
    <property type="taxonomic scope" value="Archaea"/>
</dbReference>
<evidence type="ECO:0000313" key="2">
    <source>
        <dbReference type="Proteomes" id="UP000002063"/>
    </source>
</evidence>
<gene>
    <name evidence="1" type="ordered locus">Metvu_1046</name>
</gene>
<dbReference type="Proteomes" id="UP000002063">
    <property type="component" value="Chromosome"/>
</dbReference>
<dbReference type="AlphaFoldDB" id="C9RH52"/>
<dbReference type="KEGG" id="mvu:Metvu_1046"/>
<dbReference type="GeneID" id="8513383"/>
<keyword evidence="2" id="KW-1185">Reference proteome</keyword>
<dbReference type="STRING" id="579137.Metvu_1046"/>
<dbReference type="EMBL" id="CP001787">
    <property type="protein sequence ID" value="ACX72904.1"/>
    <property type="molecule type" value="Genomic_DNA"/>
</dbReference>
<proteinExistence type="predicted"/>
<evidence type="ECO:0000313" key="1">
    <source>
        <dbReference type="EMBL" id="ACX72904.1"/>
    </source>
</evidence>
<dbReference type="HOGENOM" id="CLU_150439_0_0_2"/>